<evidence type="ECO:0000313" key="2">
    <source>
        <dbReference type="Proteomes" id="UP000285532"/>
    </source>
</evidence>
<proteinExistence type="predicted"/>
<evidence type="ECO:0000313" key="1">
    <source>
        <dbReference type="EMBL" id="RND80660.1"/>
    </source>
</evidence>
<dbReference type="AlphaFoldDB" id="A0A422M1N3"/>
<reference evidence="1 2" key="1">
    <citation type="journal article" date="2018" name="Front. Microbiol.">
        <title>Conversion of Methionine to Cysteine in Lactobacillus paracasei Depends on the Highly Mobile cysK-ctl-cysE Gene Cluster.</title>
        <authorList>
            <person name="Wuthrich D."/>
            <person name="Irmler S."/>
            <person name="Berthoud H."/>
            <person name="Guggenbuhl B."/>
            <person name="Eugster E."/>
            <person name="Bruggmann R."/>
        </authorList>
    </citation>
    <scope>NUCLEOTIDE SEQUENCE [LARGE SCALE GENOMIC DNA]</scope>
    <source>
        <strain evidence="1 2">FAM18172</strain>
    </source>
</reference>
<comment type="caution">
    <text evidence="1">The sequence shown here is derived from an EMBL/GenBank/DDBJ whole genome shotgun (WGS) entry which is preliminary data.</text>
</comment>
<dbReference type="Proteomes" id="UP000285532">
    <property type="component" value="Unassembled WGS sequence"/>
</dbReference>
<organism evidence="1 2">
    <name type="scientific">Lacticaseibacillus paracasei</name>
    <name type="common">Lactobacillus paracasei</name>
    <dbReference type="NCBI Taxonomy" id="1597"/>
    <lineage>
        <taxon>Bacteria</taxon>
        <taxon>Bacillati</taxon>
        <taxon>Bacillota</taxon>
        <taxon>Bacilli</taxon>
        <taxon>Lactobacillales</taxon>
        <taxon>Lactobacillaceae</taxon>
        <taxon>Lacticaseibacillus</taxon>
    </lineage>
</organism>
<accession>A0A422M1N3</accession>
<dbReference type="EMBL" id="LKFU01000141">
    <property type="protein sequence ID" value="RND80660.1"/>
    <property type="molecule type" value="Genomic_DNA"/>
</dbReference>
<gene>
    <name evidence="1" type="ORF">FAM18172_03051</name>
</gene>
<sequence>MRIATWAIEFKLYSVIHVFRNTIIHCLKTSVENLVVNLNPYLKASVCLRLCIKVFQNTLILVVLYSASLRIHVFDNTGFPWLLRYSVVSQILICE</sequence>
<protein>
    <submittedName>
        <fullName evidence="1">Uncharacterized protein</fullName>
    </submittedName>
</protein>
<name>A0A422M1N3_LACPA</name>